<dbReference type="EMBL" id="JADLQN010000002">
    <property type="protein sequence ID" value="MBF6356115.1"/>
    <property type="molecule type" value="Genomic_DNA"/>
</dbReference>
<name>A0ABS0DCC9_9NOCA</name>
<dbReference type="PROSITE" id="PS50983">
    <property type="entry name" value="FE_B12_PBP"/>
    <property type="match status" value="1"/>
</dbReference>
<dbReference type="InterPro" id="IPR051313">
    <property type="entry name" value="Bact_iron-sidero_bind"/>
</dbReference>
<evidence type="ECO:0000256" key="1">
    <source>
        <dbReference type="ARBA" id="ARBA00004196"/>
    </source>
</evidence>
<dbReference type="PANTHER" id="PTHR30532:SF24">
    <property type="entry name" value="FERRIC ENTEROBACTIN-BINDING PERIPLASMIC PROTEIN FEPB"/>
    <property type="match status" value="1"/>
</dbReference>
<evidence type="ECO:0000256" key="2">
    <source>
        <dbReference type="ARBA" id="ARBA00008814"/>
    </source>
</evidence>
<dbReference type="PANTHER" id="PTHR30532">
    <property type="entry name" value="IRON III DICITRATE-BINDING PERIPLASMIC PROTEIN"/>
    <property type="match status" value="1"/>
</dbReference>
<dbReference type="Proteomes" id="UP000707731">
    <property type="component" value="Unassembled WGS sequence"/>
</dbReference>
<keyword evidence="4 5" id="KW-0732">Signal</keyword>
<comment type="similarity">
    <text evidence="2">Belongs to the bacterial solute-binding protein 8 family.</text>
</comment>
<dbReference type="InterPro" id="IPR002491">
    <property type="entry name" value="ABC_transptr_periplasmic_BD"/>
</dbReference>
<feature type="domain" description="Fe/B12 periplasmic-binding" evidence="6">
    <location>
        <begin position="58"/>
        <end position="324"/>
    </location>
</feature>
<dbReference type="PROSITE" id="PS51257">
    <property type="entry name" value="PROKAR_LIPOPROTEIN"/>
    <property type="match status" value="1"/>
</dbReference>
<evidence type="ECO:0000313" key="8">
    <source>
        <dbReference type="Proteomes" id="UP000707731"/>
    </source>
</evidence>
<dbReference type="SUPFAM" id="SSF53807">
    <property type="entry name" value="Helical backbone' metal receptor"/>
    <property type="match status" value="1"/>
</dbReference>
<protein>
    <submittedName>
        <fullName evidence="7">ABC transporter substrate-binding protein</fullName>
    </submittedName>
</protein>
<keyword evidence="3" id="KW-0813">Transport</keyword>
<reference evidence="7 8" key="1">
    <citation type="submission" date="2020-10" db="EMBL/GenBank/DDBJ databases">
        <title>Identification of Nocardia species via Next-generation sequencing and recognition of intraspecies genetic diversity.</title>
        <authorList>
            <person name="Li P."/>
            <person name="Li P."/>
            <person name="Lu B."/>
        </authorList>
    </citation>
    <scope>NUCLEOTIDE SEQUENCE [LARGE SCALE GENOMIC DNA]</scope>
    <source>
        <strain evidence="7 8">BJ06-0143</strain>
    </source>
</reference>
<evidence type="ECO:0000259" key="6">
    <source>
        <dbReference type="PROSITE" id="PS50983"/>
    </source>
</evidence>
<dbReference type="Gene3D" id="3.40.50.1980">
    <property type="entry name" value="Nitrogenase molybdenum iron protein domain"/>
    <property type="match status" value="2"/>
</dbReference>
<feature type="signal peptide" evidence="5">
    <location>
        <begin position="1"/>
        <end position="28"/>
    </location>
</feature>
<dbReference type="Pfam" id="PF01497">
    <property type="entry name" value="Peripla_BP_2"/>
    <property type="match status" value="1"/>
</dbReference>
<organism evidence="7 8">
    <name type="scientific">Nocardia higoensis</name>
    <dbReference type="NCBI Taxonomy" id="228599"/>
    <lineage>
        <taxon>Bacteria</taxon>
        <taxon>Bacillati</taxon>
        <taxon>Actinomycetota</taxon>
        <taxon>Actinomycetes</taxon>
        <taxon>Mycobacteriales</taxon>
        <taxon>Nocardiaceae</taxon>
        <taxon>Nocardia</taxon>
    </lineage>
</organism>
<evidence type="ECO:0000313" key="7">
    <source>
        <dbReference type="EMBL" id="MBF6356115.1"/>
    </source>
</evidence>
<gene>
    <name evidence="7" type="ORF">IU449_16465</name>
</gene>
<evidence type="ECO:0000256" key="3">
    <source>
        <dbReference type="ARBA" id="ARBA00022448"/>
    </source>
</evidence>
<comment type="subcellular location">
    <subcellularLocation>
        <location evidence="1">Cell envelope</location>
    </subcellularLocation>
</comment>
<sequence length="325" mass="33475">MRAVGRTRMWARAAVPAVAAALALGVGACGSSEEDGSGEEITVTHALGATVVDGVPAKIVALGAQWLDTALALGVTPVGYLDNIAVTSRHASPWHPEGALASATEISTTGNVAEQVAALEPDLILADPFIADQETYGDLSEIAPTVPGLSASIITPWQDQVTTLGGVLGKQGEASRVVSGVDEKIAAITAANPGLAGKTFVSTWLAGPSQLMVLIDPNDGSSKVFADLGMTIPPNLQDLPAHQGRVTLPPERVEELTADLLLAGYSPGMDEQYRRLPGFSDLPAVQKGSAVFLTTQEISAVNQPTALSVPYILDKLDPAFAAAAQ</sequence>
<keyword evidence="8" id="KW-1185">Reference proteome</keyword>
<comment type="caution">
    <text evidence="7">The sequence shown here is derived from an EMBL/GenBank/DDBJ whole genome shotgun (WGS) entry which is preliminary data.</text>
</comment>
<dbReference type="RefSeq" id="WP_195002952.1">
    <property type="nucleotide sequence ID" value="NZ_JADLQN010000002.1"/>
</dbReference>
<proteinExistence type="inferred from homology"/>
<accession>A0ABS0DCC9</accession>
<evidence type="ECO:0000256" key="4">
    <source>
        <dbReference type="ARBA" id="ARBA00022729"/>
    </source>
</evidence>
<evidence type="ECO:0000256" key="5">
    <source>
        <dbReference type="SAM" id="SignalP"/>
    </source>
</evidence>
<feature type="chain" id="PRO_5045715864" evidence="5">
    <location>
        <begin position="29"/>
        <end position="325"/>
    </location>
</feature>